<dbReference type="AlphaFoldDB" id="F5XHP0"/>
<name>F5XHP0_MICPN</name>
<proteinExistence type="predicted"/>
<dbReference type="KEGG" id="mph:MLP_01710"/>
<dbReference type="EMBL" id="AP012204">
    <property type="protein sequence ID" value="BAK33185.1"/>
    <property type="molecule type" value="Genomic_DNA"/>
</dbReference>
<keyword evidence="1" id="KW-0472">Membrane</keyword>
<sequence>MTSIEEAATVPGTRDRVLRTAGVAGIAYAVTYGMYFATNQIRHAMDPSLGEEYVTAEQLSAQLPTAAILAMIFAFNATAGLVALSSLAVFVRRSGSELAGALTALAGAFFIGIAGAAYSGVVMSSFLTEYIPGSGATPEAQSAVIQGLYAFPQTFSGLAATAFAAWQIIAALSRAFPRWITIVNLVLASLSLGTYFIGFSVGIILVIPYLLAVGIWALRRSRRA</sequence>
<keyword evidence="3" id="KW-1185">Reference proteome</keyword>
<keyword evidence="1" id="KW-0812">Transmembrane</keyword>
<evidence type="ECO:0000313" key="3">
    <source>
        <dbReference type="Proteomes" id="UP000007947"/>
    </source>
</evidence>
<feature type="transmembrane region" description="Helical" evidence="1">
    <location>
        <begin position="98"/>
        <end position="118"/>
    </location>
</feature>
<protein>
    <recommendedName>
        <fullName evidence="4">DUF4386 domain-containing protein</fullName>
    </recommendedName>
</protein>
<dbReference type="STRING" id="1032480.MLP_01710"/>
<dbReference type="HOGENOM" id="CLU_1233853_0_0_11"/>
<dbReference type="RefSeq" id="WP_013861074.1">
    <property type="nucleotide sequence ID" value="NC_015635.1"/>
</dbReference>
<evidence type="ECO:0000313" key="2">
    <source>
        <dbReference type="EMBL" id="BAK33185.1"/>
    </source>
</evidence>
<feature type="transmembrane region" description="Helical" evidence="1">
    <location>
        <begin position="195"/>
        <end position="218"/>
    </location>
</feature>
<feature type="transmembrane region" description="Helical" evidence="1">
    <location>
        <begin position="66"/>
        <end position="91"/>
    </location>
</feature>
<organism evidence="2 3">
    <name type="scientific">Microlunatus phosphovorus (strain ATCC 700054 / DSM 10555 / JCM 9379 / NBRC 101784 / NCIMB 13414 / VKM Ac-1990 / NM-1)</name>
    <dbReference type="NCBI Taxonomy" id="1032480"/>
    <lineage>
        <taxon>Bacteria</taxon>
        <taxon>Bacillati</taxon>
        <taxon>Actinomycetota</taxon>
        <taxon>Actinomycetes</taxon>
        <taxon>Propionibacteriales</taxon>
        <taxon>Propionibacteriaceae</taxon>
        <taxon>Microlunatus</taxon>
    </lineage>
</organism>
<reference evidence="2 3" key="1">
    <citation type="submission" date="2011-05" db="EMBL/GenBank/DDBJ databases">
        <title>Whole genome sequence of Microlunatus phosphovorus NM-1.</title>
        <authorList>
            <person name="Hosoyama A."/>
            <person name="Sasaki K."/>
            <person name="Harada T."/>
            <person name="Igarashi R."/>
            <person name="Kawakoshi A."/>
            <person name="Sasagawa M."/>
            <person name="Fukada J."/>
            <person name="Nakamura S."/>
            <person name="Katano Y."/>
            <person name="Hanada S."/>
            <person name="Kamagata Y."/>
            <person name="Nakamura N."/>
            <person name="Yamazaki S."/>
            <person name="Fujita N."/>
        </authorList>
    </citation>
    <scope>NUCLEOTIDE SEQUENCE [LARGE SCALE GENOMIC DNA]</scope>
    <source>
        <strain evidence="3">ATCC 700054 / DSM 10555 / JCM 9379 / NBRC 101784 / NCIMB 13414 / VKM Ac-1990 / NM-1</strain>
    </source>
</reference>
<keyword evidence="1" id="KW-1133">Transmembrane helix</keyword>
<accession>F5XHP0</accession>
<evidence type="ECO:0000256" key="1">
    <source>
        <dbReference type="SAM" id="Phobius"/>
    </source>
</evidence>
<evidence type="ECO:0008006" key="4">
    <source>
        <dbReference type="Google" id="ProtNLM"/>
    </source>
</evidence>
<gene>
    <name evidence="2" type="ordered locus">MLP_01710</name>
</gene>
<dbReference type="Proteomes" id="UP000007947">
    <property type="component" value="Chromosome"/>
</dbReference>